<feature type="coiled-coil region" evidence="1">
    <location>
        <begin position="314"/>
        <end position="348"/>
    </location>
</feature>
<gene>
    <name evidence="2" type="ORF">C8N40_102118</name>
</gene>
<dbReference type="SUPFAM" id="SSF52540">
    <property type="entry name" value="P-loop containing nucleoside triphosphate hydrolases"/>
    <property type="match status" value="1"/>
</dbReference>
<evidence type="ECO:0000313" key="3">
    <source>
        <dbReference type="Proteomes" id="UP000244225"/>
    </source>
</evidence>
<dbReference type="RefSeq" id="WP_108210554.1">
    <property type="nucleotide sequence ID" value="NZ_QBKI01000002.1"/>
</dbReference>
<dbReference type="EMBL" id="QBKI01000002">
    <property type="protein sequence ID" value="PTX21149.1"/>
    <property type="molecule type" value="Genomic_DNA"/>
</dbReference>
<comment type="caution">
    <text evidence="2">The sequence shown here is derived from an EMBL/GenBank/DDBJ whole genome shotgun (WGS) entry which is preliminary data.</text>
</comment>
<dbReference type="InterPro" id="IPR027417">
    <property type="entry name" value="P-loop_NTPase"/>
</dbReference>
<dbReference type="OrthoDB" id="853948at2"/>
<sequence length="577" mass="68080">MNKKIEFNRLFAYSDKANKFFSVEFGKGVNIIHGRNTSGKSTLLLSLLYVFGINDVKLQLHEILQYGGVIFRLDCTLYGNQTEENLTLIREDESLIVKRANKPVLRFNGIGSDNSVEHIKLKHFFHKLLGFSLYLESKNEYKEAPIETIFLPYYISQAVGWVYLRKSFSNLDYYRNFKDDYLDYYLGIDNFFDRLSKQRLEDRLKVLHKEKSFFTKFESNNIDLQVARIIDEKFTKESLKYLETFRTKKKELANKEKEYTLKCNELSLFIQRKSVLSKVANHHKTQRPVDGSCPVCLQSLPLNLAATYKYHQESNDTELEITKYKDKIKKTQSEVNSLYSKISKLKKDVHKEYKILSTYFEEGITFEDWLRNKANIRLSENITMNLGGLVREEEQIKKDLESYKTEEEVVTERNNRIKSFATLFKNYLTQLQVKSLVEDRYTNIYKISAFPYQGVELHKTVMAYHFAFNRLIKQNQNIHRLPFILDAIFKEDIEYKNKDLIIEFISNNRPKDTQTFFSIAEINDLESEVKRFNSEFFDNEAHLICIGNGVDERAFLSDYDDNFSDYLLETLEVINSH</sequence>
<dbReference type="Proteomes" id="UP000244225">
    <property type="component" value="Unassembled WGS sequence"/>
</dbReference>
<evidence type="ECO:0000313" key="2">
    <source>
        <dbReference type="EMBL" id="PTX21149.1"/>
    </source>
</evidence>
<keyword evidence="3" id="KW-1185">Reference proteome</keyword>
<dbReference type="Gene3D" id="3.40.50.300">
    <property type="entry name" value="P-loop containing nucleotide triphosphate hydrolases"/>
    <property type="match status" value="1"/>
</dbReference>
<name>A0A2T5YPA7_9BACT</name>
<protein>
    <recommendedName>
        <fullName evidence="4">AAA domain-containing protein</fullName>
    </recommendedName>
</protein>
<dbReference type="SUPFAM" id="SSF75712">
    <property type="entry name" value="Rad50 coiled-coil Zn hook"/>
    <property type="match status" value="1"/>
</dbReference>
<dbReference type="AlphaFoldDB" id="A0A2T5YPA7"/>
<proteinExistence type="predicted"/>
<evidence type="ECO:0008006" key="4">
    <source>
        <dbReference type="Google" id="ProtNLM"/>
    </source>
</evidence>
<accession>A0A2T5YPA7</accession>
<evidence type="ECO:0000256" key="1">
    <source>
        <dbReference type="SAM" id="Coils"/>
    </source>
</evidence>
<organism evidence="2 3">
    <name type="scientific">Pontibacter mucosus</name>
    <dbReference type="NCBI Taxonomy" id="1649266"/>
    <lineage>
        <taxon>Bacteria</taxon>
        <taxon>Pseudomonadati</taxon>
        <taxon>Bacteroidota</taxon>
        <taxon>Cytophagia</taxon>
        <taxon>Cytophagales</taxon>
        <taxon>Hymenobacteraceae</taxon>
        <taxon>Pontibacter</taxon>
    </lineage>
</organism>
<reference evidence="2 3" key="1">
    <citation type="submission" date="2018-04" db="EMBL/GenBank/DDBJ databases">
        <title>Genomic Encyclopedia of Archaeal and Bacterial Type Strains, Phase II (KMG-II): from individual species to whole genera.</title>
        <authorList>
            <person name="Goeker M."/>
        </authorList>
    </citation>
    <scope>NUCLEOTIDE SEQUENCE [LARGE SCALE GENOMIC DNA]</scope>
    <source>
        <strain evidence="2 3">DSM 100162</strain>
    </source>
</reference>
<keyword evidence="1" id="KW-0175">Coiled coil</keyword>